<protein>
    <submittedName>
        <fullName evidence="1">Uncharacterized protein</fullName>
    </submittedName>
</protein>
<name>W2K8M4_PHYNI</name>
<proteinExistence type="predicted"/>
<dbReference type="EMBL" id="KI682508">
    <property type="protein sequence ID" value="ETL81472.1"/>
    <property type="molecule type" value="Genomic_DNA"/>
</dbReference>
<dbReference type="AlphaFoldDB" id="W2K8M4"/>
<gene>
    <name evidence="1" type="ORF">L917_18198</name>
</gene>
<evidence type="ECO:0000313" key="1">
    <source>
        <dbReference type="EMBL" id="ETL81472.1"/>
    </source>
</evidence>
<dbReference type="VEuPathDB" id="FungiDB:PPTG_23061"/>
<organism evidence="1">
    <name type="scientific">Phytophthora nicotianae</name>
    <name type="common">Potato buckeye rot agent</name>
    <name type="synonym">Phytophthora parasitica</name>
    <dbReference type="NCBI Taxonomy" id="4792"/>
    <lineage>
        <taxon>Eukaryota</taxon>
        <taxon>Sar</taxon>
        <taxon>Stramenopiles</taxon>
        <taxon>Oomycota</taxon>
        <taxon>Peronosporomycetes</taxon>
        <taxon>Peronosporales</taxon>
        <taxon>Peronosporaceae</taxon>
        <taxon>Phytophthora</taxon>
    </lineage>
</organism>
<dbReference type="OrthoDB" id="10446148at2759"/>
<accession>W2K8M4</accession>
<reference evidence="1" key="1">
    <citation type="submission" date="2013-11" db="EMBL/GenBank/DDBJ databases">
        <title>The Genome Sequence of Phytophthora parasitica CHvinca01.</title>
        <authorList>
            <consortium name="The Broad Institute Genomics Platform"/>
            <person name="Russ C."/>
            <person name="Tyler B."/>
            <person name="Panabieres F."/>
            <person name="Shan W."/>
            <person name="Tripathy S."/>
            <person name="Grunwald N."/>
            <person name="Machado M."/>
            <person name="Johnson C.S."/>
            <person name="Arredondo F."/>
            <person name="Hong C."/>
            <person name="Coffey M."/>
            <person name="Young S.K."/>
            <person name="Zeng Q."/>
            <person name="Gargeya S."/>
            <person name="Fitzgerald M."/>
            <person name="Abouelleil A."/>
            <person name="Alvarado L."/>
            <person name="Chapman S.B."/>
            <person name="Gainer-Dewar J."/>
            <person name="Goldberg J."/>
            <person name="Griggs A."/>
            <person name="Gujja S."/>
            <person name="Hansen M."/>
            <person name="Howarth C."/>
            <person name="Imamovic A."/>
            <person name="Ireland A."/>
            <person name="Larimer J."/>
            <person name="McCowan C."/>
            <person name="Murphy C."/>
            <person name="Pearson M."/>
            <person name="Poon T.W."/>
            <person name="Priest M."/>
            <person name="Roberts A."/>
            <person name="Saif S."/>
            <person name="Shea T."/>
            <person name="Sykes S."/>
            <person name="Wortman J."/>
            <person name="Nusbaum C."/>
            <person name="Birren B."/>
        </authorList>
    </citation>
    <scope>NUCLEOTIDE SEQUENCE [LARGE SCALE GENOMIC DNA]</scope>
    <source>
        <strain evidence="1">CHvinca01</strain>
    </source>
</reference>
<dbReference type="Proteomes" id="UP000054423">
    <property type="component" value="Unassembled WGS sequence"/>
</dbReference>
<sequence>MSPRIAPDSTNANFCYAELFLHAPWRFLDELPKNDEECVAALIDAQEKSLGTELMQEANAKIARQYNRELLIQAGNVQVLQELPPSEFVFVSASMEAASDPAAVECTVPISNSSLHWNAKHTYSAADVVRARAFIKTHVEPWMKEKVALLRQNSTGCRTYRYPVDLEDGGSSLRETMGE</sequence>